<gene>
    <name evidence="1" type="primary">TAP42</name>
    <name evidence="1" type="ORF">H2199_003663</name>
</gene>
<proteinExistence type="predicted"/>
<evidence type="ECO:0000313" key="2">
    <source>
        <dbReference type="Proteomes" id="UP001172680"/>
    </source>
</evidence>
<protein>
    <submittedName>
        <fullName evidence="1">Type 2A phosphatase-associated protein 42</fullName>
    </submittedName>
</protein>
<dbReference type="Proteomes" id="UP001172680">
    <property type="component" value="Unassembled WGS sequence"/>
</dbReference>
<comment type="caution">
    <text evidence="1">The sequence shown here is derived from an EMBL/GenBank/DDBJ whole genome shotgun (WGS) entry which is preliminary data.</text>
</comment>
<reference evidence="1" key="1">
    <citation type="submission" date="2022-10" db="EMBL/GenBank/DDBJ databases">
        <title>Culturing micro-colonial fungi from biological soil crusts in the Mojave desert and describing Neophaeococcomyces mojavensis, and introducing the new genera and species Taxawa tesnikishii.</title>
        <authorList>
            <person name="Kurbessoian T."/>
            <person name="Stajich J.E."/>
        </authorList>
    </citation>
    <scope>NUCLEOTIDE SEQUENCE</scope>
    <source>
        <strain evidence="1">JES_115</strain>
    </source>
</reference>
<name>A0ACC2ZAL3_9PEZI</name>
<accession>A0ACC2ZAL3</accession>
<keyword evidence="2" id="KW-1185">Reference proteome</keyword>
<evidence type="ECO:0000313" key="1">
    <source>
        <dbReference type="EMBL" id="KAJ9644700.1"/>
    </source>
</evidence>
<organism evidence="1 2">
    <name type="scientific">Coniosporium tulheliwenetii</name>
    <dbReference type="NCBI Taxonomy" id="3383036"/>
    <lineage>
        <taxon>Eukaryota</taxon>
        <taxon>Fungi</taxon>
        <taxon>Dikarya</taxon>
        <taxon>Ascomycota</taxon>
        <taxon>Pezizomycotina</taxon>
        <taxon>Dothideomycetes</taxon>
        <taxon>Dothideomycetes incertae sedis</taxon>
        <taxon>Coniosporium</taxon>
    </lineage>
</organism>
<sequence>MEERNIRSLFAEAETNRKALESSWDTNSAEYQEKLSATISKYEDCLRIADQVSLFSPNETADDIASGDIQYLLVNFWIAELLLRITGGDRKSHLLNARTSLESFLKLVDSYDLLSPSDSKLLETYQEGPDVFSTASTRDAAARRETKIARFREEKALKQKLEYLQQNPSALQNDDGTLRELQMTNVTYCVHQTFQLLESIAQELQILAMAPPPPPPGQDQGTADPRLRNGRNVGGYSERLDPAVSSLTSRSGPILSKDGKPLRPFTLLDNRQRLQQGVFRPDHSLPTMTIDEYLEEEKKEVESSTEGANKPNEDDLEKADEETMKARAWDEFKEDNPKGSGNTLNRG</sequence>
<dbReference type="EMBL" id="JAPDRP010000009">
    <property type="protein sequence ID" value="KAJ9644700.1"/>
    <property type="molecule type" value="Genomic_DNA"/>
</dbReference>